<evidence type="ECO:0000256" key="1">
    <source>
        <dbReference type="SAM" id="MobiDB-lite"/>
    </source>
</evidence>
<dbReference type="AlphaFoldDB" id="A0A147BUL3"/>
<name>A0A147BUL3_IXORI</name>
<reference evidence="2" key="1">
    <citation type="journal article" date="2018" name="PLoS Negl. Trop. Dis.">
        <title>Sialome diversity of ticks revealed by RNAseq of single tick salivary glands.</title>
        <authorList>
            <person name="Perner J."/>
            <person name="Kropackova S."/>
            <person name="Kopacek P."/>
            <person name="Ribeiro J.M."/>
        </authorList>
    </citation>
    <scope>NUCLEOTIDE SEQUENCE</scope>
    <source>
        <strain evidence="2">Siblings of single egg batch collected in Ceske Budejovice</strain>
        <tissue evidence="2">Salivary glands</tissue>
    </source>
</reference>
<organism evidence="2">
    <name type="scientific">Ixodes ricinus</name>
    <name type="common">Common tick</name>
    <name type="synonym">Acarus ricinus</name>
    <dbReference type="NCBI Taxonomy" id="34613"/>
    <lineage>
        <taxon>Eukaryota</taxon>
        <taxon>Metazoa</taxon>
        <taxon>Ecdysozoa</taxon>
        <taxon>Arthropoda</taxon>
        <taxon>Chelicerata</taxon>
        <taxon>Arachnida</taxon>
        <taxon>Acari</taxon>
        <taxon>Parasitiformes</taxon>
        <taxon>Ixodida</taxon>
        <taxon>Ixodoidea</taxon>
        <taxon>Ixodidae</taxon>
        <taxon>Ixodinae</taxon>
        <taxon>Ixodes</taxon>
    </lineage>
</organism>
<protein>
    <submittedName>
        <fullName evidence="2">Uncharacterized protein</fullName>
    </submittedName>
</protein>
<evidence type="ECO:0000313" key="2">
    <source>
        <dbReference type="EMBL" id="JAR94398.1"/>
    </source>
</evidence>
<sequence length="77" mass="8752">RRRRRGPSRRHRRELWRSYSEASRLSSARTRPVFYAPLSAMPRRGGQRGRAACRNASSFLHVSSPSVLPGLKMSKSG</sequence>
<feature type="region of interest" description="Disordered" evidence="1">
    <location>
        <begin position="1"/>
        <end position="21"/>
    </location>
</feature>
<feature type="compositionally biased region" description="Basic residues" evidence="1">
    <location>
        <begin position="1"/>
        <end position="14"/>
    </location>
</feature>
<proteinExistence type="predicted"/>
<feature type="non-terminal residue" evidence="2">
    <location>
        <position position="1"/>
    </location>
</feature>
<accession>A0A147BUL3</accession>
<dbReference type="EMBL" id="GEGO01001006">
    <property type="protein sequence ID" value="JAR94398.1"/>
    <property type="molecule type" value="Transcribed_RNA"/>
</dbReference>